<feature type="region of interest" description="Disordered" evidence="1">
    <location>
        <begin position="157"/>
        <end position="186"/>
    </location>
</feature>
<comment type="caution">
    <text evidence="2">The sequence shown here is derived from an EMBL/GenBank/DDBJ whole genome shotgun (WGS) entry which is preliminary data.</text>
</comment>
<protein>
    <submittedName>
        <fullName evidence="2">Fructose-2,6-bisphosphatase</fullName>
    </submittedName>
</protein>
<evidence type="ECO:0000313" key="3">
    <source>
        <dbReference type="Proteomes" id="UP000288587"/>
    </source>
</evidence>
<proteinExistence type="predicted"/>
<dbReference type="Proteomes" id="UP000288587">
    <property type="component" value="Unassembled WGS sequence"/>
</dbReference>
<dbReference type="InterPro" id="IPR029033">
    <property type="entry name" value="His_PPase_superfam"/>
</dbReference>
<evidence type="ECO:0000256" key="1">
    <source>
        <dbReference type="SAM" id="MobiDB-lite"/>
    </source>
</evidence>
<name>A0A3S2UDD6_9BURK</name>
<sequence length="186" mass="20917">MAGHRAVNRVWRHPRPKGAAGRCVGARSDLPVDPRKTKRLAHRLRAHARRHGLPRAVVTSPLRRAADVGRWLRRWGFAWTVDPTLAEIDFGAWDGLPWAAIPPARFDAWVQDFAGFDFEGGESLHRLLERAGAWVPPPGCALAVSHGGWMLARRWRQTQPERPPQAADWPAAPGYGEAWPLDYRKP</sequence>
<gene>
    <name evidence="2" type="ORF">EOD73_10930</name>
</gene>
<dbReference type="Gene3D" id="3.40.50.1240">
    <property type="entry name" value="Phosphoglycerate mutase-like"/>
    <property type="match status" value="1"/>
</dbReference>
<dbReference type="AlphaFoldDB" id="A0A3S2UDD6"/>
<dbReference type="Pfam" id="PF00300">
    <property type="entry name" value="His_Phos_1"/>
    <property type="match status" value="1"/>
</dbReference>
<organism evidence="2 3">
    <name type="scientific">Inhella crocodyli</name>
    <dbReference type="NCBI Taxonomy" id="2499851"/>
    <lineage>
        <taxon>Bacteria</taxon>
        <taxon>Pseudomonadati</taxon>
        <taxon>Pseudomonadota</taxon>
        <taxon>Betaproteobacteria</taxon>
        <taxon>Burkholderiales</taxon>
        <taxon>Sphaerotilaceae</taxon>
        <taxon>Inhella</taxon>
    </lineage>
</organism>
<reference evidence="2 3" key="1">
    <citation type="submission" date="2019-01" db="EMBL/GenBank/DDBJ databases">
        <authorList>
            <person name="Chen W.-M."/>
        </authorList>
    </citation>
    <scope>NUCLEOTIDE SEQUENCE [LARGE SCALE GENOMIC DNA]</scope>
    <source>
        <strain evidence="2 3">CCP-18</strain>
    </source>
</reference>
<dbReference type="OrthoDB" id="5296884at2"/>
<dbReference type="SUPFAM" id="SSF53254">
    <property type="entry name" value="Phosphoglycerate mutase-like"/>
    <property type="match status" value="1"/>
</dbReference>
<evidence type="ECO:0000313" key="2">
    <source>
        <dbReference type="EMBL" id="RVT85073.1"/>
    </source>
</evidence>
<keyword evidence="3" id="KW-1185">Reference proteome</keyword>
<accession>A0A3S2UDD6</accession>
<dbReference type="EMBL" id="SACM01000003">
    <property type="protein sequence ID" value="RVT85073.1"/>
    <property type="molecule type" value="Genomic_DNA"/>
</dbReference>
<dbReference type="InterPro" id="IPR013078">
    <property type="entry name" value="His_Pase_superF_clade-1"/>
</dbReference>